<dbReference type="PANTHER" id="PTHR12655">
    <property type="entry name" value="ACYL-COA THIOESTERASE"/>
    <property type="match status" value="1"/>
</dbReference>
<dbReference type="InterPro" id="IPR033120">
    <property type="entry name" value="HOTDOG_ACOT"/>
</dbReference>
<evidence type="ECO:0000313" key="7">
    <source>
        <dbReference type="Proteomes" id="UP001165065"/>
    </source>
</evidence>
<protein>
    <recommendedName>
        <fullName evidence="5">HotDog ACOT-type domain-containing protein</fullName>
    </recommendedName>
</protein>
<keyword evidence="2" id="KW-0677">Repeat</keyword>
<dbReference type="CDD" id="cd03442">
    <property type="entry name" value="BFIT_BACH"/>
    <property type="match status" value="2"/>
</dbReference>
<sequence>MRGVLKLASRQATNLGHGSRFGGLGCLKSSRVSPFINLSTNTGEAGDFQNPIVSQLWSMRAEAKAFHESTSPSSTPTTYSSFSTPRPPSYSSCSISYPFTSNPFLRETYRSPWDEVRIGKILEDLDACAGNICFKHAVMGGKWEAPLIVTAGIDRVRVMKRPTVDEDMELEGSISWVGSSSMEITMRVKGEVIGTWLEAAFTFVARDKSTHKAAKIVALEPETEEEKESFERGRIRAETKKKVRKMAAEQSAYTLEVEKKARLALNSAMSMQKMPSLAPPDQVLMSQTELHNAFTAQPQQRNMHNRIFGGFLMRRAFELAFATAYNFGGCKPRFVEVDDISFLTPVDVGDLLVYHSKVIYTLPDGGGLNLDGGSNPLVMVEVDAFVQEPNVYESHLSNKFHFTFSLPNQDTCKRIVPDNMDDAKRQVKRMIEDERQAGIID</sequence>
<dbReference type="SUPFAM" id="SSF54637">
    <property type="entry name" value="Thioesterase/thiol ester dehydrase-isomerase"/>
    <property type="match status" value="2"/>
</dbReference>
<evidence type="ECO:0000256" key="1">
    <source>
        <dbReference type="ARBA" id="ARBA00010458"/>
    </source>
</evidence>
<evidence type="ECO:0000256" key="3">
    <source>
        <dbReference type="ARBA" id="ARBA00022801"/>
    </source>
</evidence>
<keyword evidence="4" id="KW-0809">Transit peptide</keyword>
<name>A0A9W7L7G8_9STRA</name>
<comment type="caution">
    <text evidence="6">The sequence shown here is derived from an EMBL/GenBank/DDBJ whole genome shotgun (WGS) entry which is preliminary data.</text>
</comment>
<reference evidence="7" key="1">
    <citation type="journal article" date="2023" name="Commun. Biol.">
        <title>Genome analysis of Parmales, the sister group of diatoms, reveals the evolutionary specialization of diatoms from phago-mixotrophs to photoautotrophs.</title>
        <authorList>
            <person name="Ban H."/>
            <person name="Sato S."/>
            <person name="Yoshikawa S."/>
            <person name="Yamada K."/>
            <person name="Nakamura Y."/>
            <person name="Ichinomiya M."/>
            <person name="Sato N."/>
            <person name="Blanc-Mathieu R."/>
            <person name="Endo H."/>
            <person name="Kuwata A."/>
            <person name="Ogata H."/>
        </authorList>
    </citation>
    <scope>NUCLEOTIDE SEQUENCE [LARGE SCALE GENOMIC DNA]</scope>
</reference>
<dbReference type="EMBL" id="BRYA01000084">
    <property type="protein sequence ID" value="GMI38325.1"/>
    <property type="molecule type" value="Genomic_DNA"/>
</dbReference>
<dbReference type="PROSITE" id="PS51770">
    <property type="entry name" value="HOTDOG_ACOT"/>
    <property type="match status" value="2"/>
</dbReference>
<dbReference type="GO" id="GO:0047617">
    <property type="term" value="F:fatty acyl-CoA hydrolase activity"/>
    <property type="evidence" value="ECO:0007669"/>
    <property type="project" value="TreeGrafter"/>
</dbReference>
<evidence type="ECO:0000259" key="5">
    <source>
        <dbReference type="PROSITE" id="PS51770"/>
    </source>
</evidence>
<feature type="domain" description="HotDog ACOT-type" evidence="5">
    <location>
        <begin position="95"/>
        <end position="209"/>
    </location>
</feature>
<organism evidence="6 7">
    <name type="scientific">Triparma columacea</name>
    <dbReference type="NCBI Taxonomy" id="722753"/>
    <lineage>
        <taxon>Eukaryota</taxon>
        <taxon>Sar</taxon>
        <taxon>Stramenopiles</taxon>
        <taxon>Ochrophyta</taxon>
        <taxon>Bolidophyceae</taxon>
        <taxon>Parmales</taxon>
        <taxon>Triparmaceae</taxon>
        <taxon>Triparma</taxon>
    </lineage>
</organism>
<dbReference type="InterPro" id="IPR029069">
    <property type="entry name" value="HotDog_dom_sf"/>
</dbReference>
<keyword evidence="3" id="KW-0378">Hydrolase</keyword>
<dbReference type="PANTHER" id="PTHR12655:SF0">
    <property type="entry name" value="ACYL-COENZYME A THIOESTERASE 9, MITOCHONDRIAL"/>
    <property type="match status" value="1"/>
</dbReference>
<comment type="similarity">
    <text evidence="1">Belongs to the acyl coenzyme A hydrolase family.</text>
</comment>
<dbReference type="AlphaFoldDB" id="A0A9W7L7G8"/>
<dbReference type="GO" id="GO:0006637">
    <property type="term" value="P:acyl-CoA metabolic process"/>
    <property type="evidence" value="ECO:0007669"/>
    <property type="project" value="TreeGrafter"/>
</dbReference>
<evidence type="ECO:0000256" key="4">
    <source>
        <dbReference type="ARBA" id="ARBA00022946"/>
    </source>
</evidence>
<gene>
    <name evidence="6" type="ORF">TrCOL_g2821</name>
</gene>
<proteinExistence type="inferred from homology"/>
<dbReference type="OrthoDB" id="331699at2759"/>
<evidence type="ECO:0000256" key="2">
    <source>
        <dbReference type="ARBA" id="ARBA00022737"/>
    </source>
</evidence>
<dbReference type="Gene3D" id="3.10.129.10">
    <property type="entry name" value="Hotdog Thioesterase"/>
    <property type="match status" value="2"/>
</dbReference>
<feature type="domain" description="HotDog ACOT-type" evidence="5">
    <location>
        <begin position="286"/>
        <end position="410"/>
    </location>
</feature>
<keyword evidence="7" id="KW-1185">Reference proteome</keyword>
<evidence type="ECO:0000313" key="6">
    <source>
        <dbReference type="EMBL" id="GMI38325.1"/>
    </source>
</evidence>
<accession>A0A9W7L7G8</accession>
<dbReference type="Proteomes" id="UP001165065">
    <property type="component" value="Unassembled WGS sequence"/>
</dbReference>